<keyword evidence="2" id="KW-1185">Reference proteome</keyword>
<name>A0A835HQE5_9MAGN</name>
<comment type="caution">
    <text evidence="1">The sequence shown here is derived from an EMBL/GenBank/DDBJ whole genome shotgun (WGS) entry which is preliminary data.</text>
</comment>
<dbReference type="EMBL" id="JADFTS010000006">
    <property type="protein sequence ID" value="KAF9602298.1"/>
    <property type="molecule type" value="Genomic_DNA"/>
</dbReference>
<accession>A0A835HQE5</accession>
<dbReference type="Proteomes" id="UP000631114">
    <property type="component" value="Unassembled WGS sequence"/>
</dbReference>
<dbReference type="OrthoDB" id="997239at2759"/>
<evidence type="ECO:0000313" key="1">
    <source>
        <dbReference type="EMBL" id="KAF9602298.1"/>
    </source>
</evidence>
<protein>
    <submittedName>
        <fullName evidence="1">Uncharacterized protein</fullName>
    </submittedName>
</protein>
<proteinExistence type="predicted"/>
<evidence type="ECO:0000313" key="2">
    <source>
        <dbReference type="Proteomes" id="UP000631114"/>
    </source>
</evidence>
<sequence>MKLYIQKNLLEVKASYSLRALVDRLGLQMNFKPQEVLWCRWKSAEQVAYMLNTDGSVQQNRSGYGGTIRDSLGNVVRYMRVAFVKELSHTSGNPSHCSWA</sequence>
<gene>
    <name evidence="1" type="ORF">IFM89_026415</name>
</gene>
<reference evidence="1 2" key="1">
    <citation type="submission" date="2020-10" db="EMBL/GenBank/DDBJ databases">
        <title>The Coptis chinensis genome and diversification of protoberbering-type alkaloids.</title>
        <authorList>
            <person name="Wang B."/>
            <person name="Shu S."/>
            <person name="Song C."/>
            <person name="Liu Y."/>
        </authorList>
    </citation>
    <scope>NUCLEOTIDE SEQUENCE [LARGE SCALE GENOMIC DNA]</scope>
    <source>
        <strain evidence="1">HL-2020</strain>
        <tissue evidence="1">Leaf</tissue>
    </source>
</reference>
<organism evidence="1 2">
    <name type="scientific">Coptis chinensis</name>
    <dbReference type="NCBI Taxonomy" id="261450"/>
    <lineage>
        <taxon>Eukaryota</taxon>
        <taxon>Viridiplantae</taxon>
        <taxon>Streptophyta</taxon>
        <taxon>Embryophyta</taxon>
        <taxon>Tracheophyta</taxon>
        <taxon>Spermatophyta</taxon>
        <taxon>Magnoliopsida</taxon>
        <taxon>Ranunculales</taxon>
        <taxon>Ranunculaceae</taxon>
        <taxon>Coptidoideae</taxon>
        <taxon>Coptis</taxon>
    </lineage>
</organism>
<dbReference type="AlphaFoldDB" id="A0A835HQE5"/>